<reference evidence="10 11" key="1">
    <citation type="submission" date="2018-03" db="EMBL/GenBank/DDBJ databases">
        <title>Massilia armeniaca sp. nov., isolated from desert soil.</title>
        <authorList>
            <person name="Huang H."/>
            <person name="Ren M."/>
        </authorList>
    </citation>
    <scope>NUCLEOTIDE SEQUENCE [LARGE SCALE GENOMIC DNA]</scope>
    <source>
        <strain evidence="10 11">ZMN-3</strain>
    </source>
</reference>
<dbReference type="GO" id="GO:0044877">
    <property type="term" value="F:protein-containing complex binding"/>
    <property type="evidence" value="ECO:0007669"/>
    <property type="project" value="InterPro"/>
</dbReference>
<organism evidence="10 11">
    <name type="scientific">Pseudoduganella armeniaca</name>
    <dbReference type="NCBI Taxonomy" id="2072590"/>
    <lineage>
        <taxon>Bacteria</taxon>
        <taxon>Pseudomonadati</taxon>
        <taxon>Pseudomonadota</taxon>
        <taxon>Betaproteobacteria</taxon>
        <taxon>Burkholderiales</taxon>
        <taxon>Oxalobacteraceae</taxon>
        <taxon>Telluria group</taxon>
        <taxon>Pseudoduganella</taxon>
    </lineage>
</organism>
<evidence type="ECO:0000256" key="3">
    <source>
        <dbReference type="ARBA" id="ARBA00022692"/>
    </source>
</evidence>
<dbReference type="RefSeq" id="WP_107143211.1">
    <property type="nucleotide sequence ID" value="NZ_CP028324.1"/>
</dbReference>
<evidence type="ECO:0000313" key="10">
    <source>
        <dbReference type="EMBL" id="AVR97872.1"/>
    </source>
</evidence>
<evidence type="ECO:0000259" key="9">
    <source>
        <dbReference type="Pfam" id="PF09976"/>
    </source>
</evidence>
<comment type="similarity">
    <text evidence="7">Belongs to the YfgM family.</text>
</comment>
<evidence type="ECO:0000256" key="4">
    <source>
        <dbReference type="ARBA" id="ARBA00022989"/>
    </source>
</evidence>
<dbReference type="GO" id="GO:0005886">
    <property type="term" value="C:plasma membrane"/>
    <property type="evidence" value="ECO:0007669"/>
    <property type="project" value="UniProtKB-SubCell"/>
</dbReference>
<protein>
    <recommendedName>
        <fullName evidence="8">Ancillary SecYEG translocon subunit</fullName>
    </recommendedName>
</protein>
<dbReference type="Proteomes" id="UP000240505">
    <property type="component" value="Chromosome"/>
</dbReference>
<comment type="subcellular location">
    <subcellularLocation>
        <location evidence="1">Cell membrane</location>
        <topology evidence="1">Single-pass type II membrane protein</topology>
    </subcellularLocation>
</comment>
<name>A0A2R4CE85_9BURK</name>
<dbReference type="Pfam" id="PF09976">
    <property type="entry name" value="TPR_21"/>
    <property type="match status" value="1"/>
</dbReference>
<dbReference type="PIRSF" id="PIRSF006170">
    <property type="entry name" value="YfgM"/>
    <property type="match status" value="1"/>
</dbReference>
<dbReference type="PANTHER" id="PTHR38035">
    <property type="entry name" value="UPF0070 PROTEIN YFGM"/>
    <property type="match status" value="1"/>
</dbReference>
<feature type="domain" description="Ancillary SecYEG translocon subunit/Cell division coordinator CpoB TPR" evidence="9">
    <location>
        <begin position="15"/>
        <end position="206"/>
    </location>
</feature>
<dbReference type="AlphaFoldDB" id="A0A2R4CE85"/>
<keyword evidence="5" id="KW-0472">Membrane</keyword>
<keyword evidence="2" id="KW-1003">Cell membrane</keyword>
<dbReference type="InterPro" id="IPR018704">
    <property type="entry name" value="SecYEG/CpoB_TPR"/>
</dbReference>
<dbReference type="InterPro" id="IPR011990">
    <property type="entry name" value="TPR-like_helical_dom_sf"/>
</dbReference>
<proteinExistence type="inferred from homology"/>
<keyword evidence="4" id="KW-1133">Transmembrane helix</keyword>
<gene>
    <name evidence="10" type="ORF">C9I28_21200</name>
</gene>
<dbReference type="KEGG" id="masz:C9I28_21200"/>
<keyword evidence="11" id="KW-1185">Reference proteome</keyword>
<evidence type="ECO:0000256" key="1">
    <source>
        <dbReference type="ARBA" id="ARBA00004401"/>
    </source>
</evidence>
<accession>A0A2R4CE85</accession>
<evidence type="ECO:0000256" key="5">
    <source>
        <dbReference type="ARBA" id="ARBA00023136"/>
    </source>
</evidence>
<dbReference type="InterPro" id="IPR026039">
    <property type="entry name" value="YfgM"/>
</dbReference>
<evidence type="ECO:0000313" key="11">
    <source>
        <dbReference type="Proteomes" id="UP000240505"/>
    </source>
</evidence>
<dbReference type="PANTHER" id="PTHR38035:SF1">
    <property type="entry name" value="ANCILLARY SECYEG TRANSLOCON SUBUNIT"/>
    <property type="match status" value="1"/>
</dbReference>
<dbReference type="OrthoDB" id="8521102at2"/>
<keyword evidence="3" id="KW-0812">Transmembrane</keyword>
<sequence>MAYDLEEQEQLDTLKAWWAKYGNAATWVVVAGLAAYSGWTGWNYYQRTQAAEASALYDELRNAVGKDNAKVQRAAADIESRYGRTLYAELGALTAAKAAFEAKDNKAAKAQLQWVIEHGSDEYKAMAKVRLAGVLLDEKAYDEALKTLSGDMPAQFAASVNDRRGDILAAQQKLAEARTAYQAALDKTDKKSPARQLIELKFEAVGGVLPEEKPAA</sequence>
<evidence type="ECO:0000256" key="6">
    <source>
        <dbReference type="ARBA" id="ARBA00023186"/>
    </source>
</evidence>
<dbReference type="EMBL" id="CP028324">
    <property type="protein sequence ID" value="AVR97872.1"/>
    <property type="molecule type" value="Genomic_DNA"/>
</dbReference>
<evidence type="ECO:0000256" key="7">
    <source>
        <dbReference type="ARBA" id="ARBA00024197"/>
    </source>
</evidence>
<evidence type="ECO:0000256" key="8">
    <source>
        <dbReference type="ARBA" id="ARBA00024235"/>
    </source>
</evidence>
<evidence type="ECO:0000256" key="2">
    <source>
        <dbReference type="ARBA" id="ARBA00022475"/>
    </source>
</evidence>
<keyword evidence="6" id="KW-0143">Chaperone</keyword>
<dbReference type="SUPFAM" id="SSF48452">
    <property type="entry name" value="TPR-like"/>
    <property type="match status" value="1"/>
</dbReference>